<reference evidence="2" key="1">
    <citation type="submission" date="2014-11" db="EMBL/GenBank/DDBJ databases">
        <authorList>
            <person name="Amaro Gonzalez C."/>
        </authorList>
    </citation>
    <scope>NUCLEOTIDE SEQUENCE</scope>
</reference>
<evidence type="ECO:0000313" key="2">
    <source>
        <dbReference type="EMBL" id="JAH81757.1"/>
    </source>
</evidence>
<sequence>MKRHRTRRQHQQQKKTKNKTHSGRYGLSLHRRSHTQPATLHSAVA</sequence>
<name>A0A0E9VUP0_ANGAN</name>
<protein>
    <submittedName>
        <fullName evidence="2">Uncharacterized protein</fullName>
    </submittedName>
</protein>
<dbReference type="AlphaFoldDB" id="A0A0E9VUP0"/>
<dbReference type="EMBL" id="GBXM01026820">
    <property type="protein sequence ID" value="JAH81757.1"/>
    <property type="molecule type" value="Transcribed_RNA"/>
</dbReference>
<feature type="region of interest" description="Disordered" evidence="1">
    <location>
        <begin position="1"/>
        <end position="45"/>
    </location>
</feature>
<reference evidence="2" key="2">
    <citation type="journal article" date="2015" name="Fish Shellfish Immunol.">
        <title>Early steps in the European eel (Anguilla anguilla)-Vibrio vulnificus interaction in the gills: Role of the RtxA13 toxin.</title>
        <authorList>
            <person name="Callol A."/>
            <person name="Pajuelo D."/>
            <person name="Ebbesson L."/>
            <person name="Teles M."/>
            <person name="MacKenzie S."/>
            <person name="Amaro C."/>
        </authorList>
    </citation>
    <scope>NUCLEOTIDE SEQUENCE</scope>
</reference>
<accession>A0A0E9VUP0</accession>
<evidence type="ECO:0000256" key="1">
    <source>
        <dbReference type="SAM" id="MobiDB-lite"/>
    </source>
</evidence>
<organism evidence="2">
    <name type="scientific">Anguilla anguilla</name>
    <name type="common">European freshwater eel</name>
    <name type="synonym">Muraena anguilla</name>
    <dbReference type="NCBI Taxonomy" id="7936"/>
    <lineage>
        <taxon>Eukaryota</taxon>
        <taxon>Metazoa</taxon>
        <taxon>Chordata</taxon>
        <taxon>Craniata</taxon>
        <taxon>Vertebrata</taxon>
        <taxon>Euteleostomi</taxon>
        <taxon>Actinopterygii</taxon>
        <taxon>Neopterygii</taxon>
        <taxon>Teleostei</taxon>
        <taxon>Anguilliformes</taxon>
        <taxon>Anguillidae</taxon>
        <taxon>Anguilla</taxon>
    </lineage>
</organism>
<feature type="compositionally biased region" description="Basic residues" evidence="1">
    <location>
        <begin position="1"/>
        <end position="22"/>
    </location>
</feature>
<proteinExistence type="predicted"/>